<dbReference type="GO" id="GO:0003939">
    <property type="term" value="F:L-iditol 2-dehydrogenase (NAD+) activity"/>
    <property type="evidence" value="ECO:0007669"/>
    <property type="project" value="TreeGrafter"/>
</dbReference>
<keyword evidence="5" id="KW-0560">Oxidoreductase</keyword>
<dbReference type="Gene3D" id="3.90.180.10">
    <property type="entry name" value="Medium-chain alcohol dehydrogenases, catalytic domain"/>
    <property type="match status" value="1"/>
</dbReference>
<dbReference type="Gene3D" id="3.40.50.720">
    <property type="entry name" value="NAD(P)-binding Rossmann-like Domain"/>
    <property type="match status" value="1"/>
</dbReference>
<dbReference type="Pfam" id="PF08240">
    <property type="entry name" value="ADH_N"/>
    <property type="match status" value="1"/>
</dbReference>
<dbReference type="PANTHER" id="PTHR43161:SF4">
    <property type="entry name" value="D-XYLULOSE REDUCTASE"/>
    <property type="match status" value="1"/>
</dbReference>
<evidence type="ECO:0000313" key="9">
    <source>
        <dbReference type="EMBL" id="CCE84157.1"/>
    </source>
</evidence>
<dbReference type="GO" id="GO:0006062">
    <property type="term" value="P:sorbitol catabolic process"/>
    <property type="evidence" value="ECO:0007669"/>
    <property type="project" value="TreeGrafter"/>
</dbReference>
<gene>
    <name evidence="8" type="primary">Piso0_003698</name>
    <name evidence="8" type="ORF">GNLVRS01_PISO0K00604g</name>
    <name evidence="9" type="ORF">GNLVRS01_PISO0L00605g</name>
</gene>
<proteinExistence type="inferred from homology"/>
<dbReference type="OrthoDB" id="3941538at2759"/>
<dbReference type="GO" id="GO:0008270">
    <property type="term" value="F:zinc ion binding"/>
    <property type="evidence" value="ECO:0007669"/>
    <property type="project" value="InterPro"/>
</dbReference>
<keyword evidence="3 6" id="KW-0479">Metal-binding</keyword>
<dbReference type="InterPro" id="IPR020843">
    <property type="entry name" value="ER"/>
</dbReference>
<dbReference type="InterPro" id="IPR011032">
    <property type="entry name" value="GroES-like_sf"/>
</dbReference>
<dbReference type="EMBL" id="FO082048">
    <property type="protein sequence ID" value="CCE84157.1"/>
    <property type="molecule type" value="Genomic_DNA"/>
</dbReference>
<dbReference type="EMBL" id="FO082049">
    <property type="protein sequence ID" value="CCE83126.1"/>
    <property type="molecule type" value="Genomic_DNA"/>
</dbReference>
<dbReference type="STRING" id="559304.G8YAS2"/>
<keyword evidence="4 6" id="KW-0862">Zinc</keyword>
<name>G8YAS2_PICSO</name>
<dbReference type="eggNOG" id="KOG0024">
    <property type="taxonomic scope" value="Eukaryota"/>
</dbReference>
<reference evidence="8" key="1">
    <citation type="submission" date="2011-10" db="EMBL/GenBank/DDBJ databases">
        <authorList>
            <person name="Genoscope - CEA"/>
        </authorList>
    </citation>
    <scope>NUCLEOTIDE SEQUENCE</scope>
</reference>
<dbReference type="Proteomes" id="UP000005222">
    <property type="component" value="Chromosome L"/>
</dbReference>
<dbReference type="PANTHER" id="PTHR43161">
    <property type="entry name" value="SORBITOL DEHYDROGENASE"/>
    <property type="match status" value="1"/>
</dbReference>
<dbReference type="CDD" id="cd05285">
    <property type="entry name" value="sorbitol_DH"/>
    <property type="match status" value="1"/>
</dbReference>
<comment type="similarity">
    <text evidence="2 6">Belongs to the zinc-containing alcohol dehydrogenase family.</text>
</comment>
<evidence type="ECO:0000259" key="7">
    <source>
        <dbReference type="SMART" id="SM00829"/>
    </source>
</evidence>
<evidence type="ECO:0000256" key="5">
    <source>
        <dbReference type="ARBA" id="ARBA00023002"/>
    </source>
</evidence>
<evidence type="ECO:0000256" key="4">
    <source>
        <dbReference type="ARBA" id="ARBA00022833"/>
    </source>
</evidence>
<evidence type="ECO:0000256" key="3">
    <source>
        <dbReference type="ARBA" id="ARBA00022723"/>
    </source>
</evidence>
<dbReference type="Proteomes" id="UP000005222">
    <property type="component" value="Chromosome K"/>
</dbReference>
<dbReference type="InterPro" id="IPR045306">
    <property type="entry name" value="SDH-like"/>
</dbReference>
<dbReference type="Pfam" id="PF00107">
    <property type="entry name" value="ADH_zinc_N"/>
    <property type="match status" value="1"/>
</dbReference>
<dbReference type="HOGENOM" id="CLU_026673_11_5_1"/>
<dbReference type="SUPFAM" id="SSF51735">
    <property type="entry name" value="NAD(P)-binding Rossmann-fold domains"/>
    <property type="match status" value="1"/>
</dbReference>
<evidence type="ECO:0000256" key="6">
    <source>
        <dbReference type="RuleBase" id="RU361277"/>
    </source>
</evidence>
<dbReference type="InterPro" id="IPR013154">
    <property type="entry name" value="ADH-like_N"/>
</dbReference>
<dbReference type="InterPro" id="IPR013149">
    <property type="entry name" value="ADH-like_C"/>
</dbReference>
<dbReference type="PROSITE" id="PS00059">
    <property type="entry name" value="ADH_ZINC"/>
    <property type="match status" value="1"/>
</dbReference>
<evidence type="ECO:0000313" key="8">
    <source>
        <dbReference type="EMBL" id="CCE83126.1"/>
    </source>
</evidence>
<reference evidence="10" key="2">
    <citation type="journal article" date="2012" name="G3 (Bethesda)">
        <title>Pichia sorbitophila, an interspecies yeast hybrid reveals early steps of genome resolution following polyploidization.</title>
        <authorList>
            <person name="Leh Louis V."/>
            <person name="Despons L."/>
            <person name="Friedrich A."/>
            <person name="Martin T."/>
            <person name="Durrens P."/>
            <person name="Casaregola S."/>
            <person name="Neuveglise C."/>
            <person name="Fairhead C."/>
            <person name="Marck C."/>
            <person name="Cruz J.A."/>
            <person name="Straub M.L."/>
            <person name="Kugler V."/>
            <person name="Sacerdot C."/>
            <person name="Uzunov Z."/>
            <person name="Thierry A."/>
            <person name="Weiss S."/>
            <person name="Bleykasten C."/>
            <person name="De Montigny J."/>
            <person name="Jacques N."/>
            <person name="Jung P."/>
            <person name="Lemaire M."/>
            <person name="Mallet S."/>
            <person name="Morel G."/>
            <person name="Richard G.F."/>
            <person name="Sarkar A."/>
            <person name="Savel G."/>
            <person name="Schacherer J."/>
            <person name="Seret M.L."/>
            <person name="Talla E."/>
            <person name="Samson G."/>
            <person name="Jubin C."/>
            <person name="Poulain J."/>
            <person name="Vacherie B."/>
            <person name="Barbe V."/>
            <person name="Pelletier E."/>
            <person name="Sherman D.J."/>
            <person name="Westhof E."/>
            <person name="Weissenbach J."/>
            <person name="Baret P.V."/>
            <person name="Wincker P."/>
            <person name="Gaillardin C."/>
            <person name="Dujon B."/>
            <person name="Souciet J.L."/>
        </authorList>
    </citation>
    <scope>NUCLEOTIDE SEQUENCE [LARGE SCALE GENOMIC DNA]</scope>
    <source>
        <strain evidence="10">ATCC MYA-4447 / BCRC 22081 / CBS 7064 / NBRC 10061 / NRRL Y-12695</strain>
    </source>
</reference>
<accession>G8YAS2</accession>
<protein>
    <submittedName>
        <fullName evidence="8">Piso0_003698 protein</fullName>
    </submittedName>
</protein>
<keyword evidence="10" id="KW-1185">Reference proteome</keyword>
<evidence type="ECO:0000256" key="1">
    <source>
        <dbReference type="ARBA" id="ARBA00001947"/>
    </source>
</evidence>
<evidence type="ECO:0000313" key="10">
    <source>
        <dbReference type="Proteomes" id="UP000005222"/>
    </source>
</evidence>
<comment type="cofactor">
    <cofactor evidence="1 6">
        <name>Zn(2+)</name>
        <dbReference type="ChEBI" id="CHEBI:29105"/>
    </cofactor>
</comment>
<sequence>MTPVQLDVQAQESPQNPCLVVTPTHKIFSATAPIASCQPHEVKIHIKSTGICGTDIHYWKHGRVGDLALEKNLILGHETAGQIVQVGSAVRKSLKVGDRVAIEPQVPCGECYLCMDGHYNLCQSVSFLGVPPTNGSMQRYLCTDARFVHIIPDNMSYEEGALVEVFSVAWHGIRKAGGITPGKPCMVAGCGPIGLATLMIADVAGAYPIVATDISEERLGFAKTLVPSLRTYCSDTSLSIHENAMKIRSLFGNSEYVMPPVVLECTGVASSINTSCYVVRRNGIVTILGVSCKNELDGFPFMPLSFGEVDIRFINRYADSWPAVINLISSGKLDASKLVSHRFSLEEATKAFECVVDPTRPSIKVMIVDN</sequence>
<dbReference type="InParanoid" id="G8YAS2"/>
<evidence type="ECO:0000256" key="2">
    <source>
        <dbReference type="ARBA" id="ARBA00008072"/>
    </source>
</evidence>
<organism evidence="8 10">
    <name type="scientific">Pichia sorbitophila (strain ATCC MYA-4447 / BCRC 22081 / CBS 7064 / NBRC 10061 / NRRL Y-12695)</name>
    <name type="common">Hybrid yeast</name>
    <dbReference type="NCBI Taxonomy" id="559304"/>
    <lineage>
        <taxon>Eukaryota</taxon>
        <taxon>Fungi</taxon>
        <taxon>Dikarya</taxon>
        <taxon>Ascomycota</taxon>
        <taxon>Saccharomycotina</taxon>
        <taxon>Pichiomycetes</taxon>
        <taxon>Debaryomycetaceae</taxon>
        <taxon>Millerozyma</taxon>
    </lineage>
</organism>
<dbReference type="SUPFAM" id="SSF50129">
    <property type="entry name" value="GroES-like"/>
    <property type="match status" value="1"/>
</dbReference>
<feature type="domain" description="Enoyl reductase (ER)" evidence="7">
    <location>
        <begin position="26"/>
        <end position="356"/>
    </location>
</feature>
<dbReference type="InterPro" id="IPR036291">
    <property type="entry name" value="NAD(P)-bd_dom_sf"/>
</dbReference>
<dbReference type="AlphaFoldDB" id="G8YAS2"/>
<dbReference type="InterPro" id="IPR002328">
    <property type="entry name" value="ADH_Zn_CS"/>
</dbReference>
<dbReference type="SMART" id="SM00829">
    <property type="entry name" value="PKS_ER"/>
    <property type="match status" value="1"/>
</dbReference>